<proteinExistence type="predicted"/>
<dbReference type="GO" id="GO:0030288">
    <property type="term" value="C:outer membrane-bounded periplasmic space"/>
    <property type="evidence" value="ECO:0007669"/>
    <property type="project" value="TreeGrafter"/>
</dbReference>
<dbReference type="Gene3D" id="3.40.190.10">
    <property type="entry name" value="Periplasmic binding protein-like II"/>
    <property type="match status" value="2"/>
</dbReference>
<dbReference type="GO" id="GO:0030976">
    <property type="term" value="F:thiamine pyrophosphate binding"/>
    <property type="evidence" value="ECO:0007669"/>
    <property type="project" value="TreeGrafter"/>
</dbReference>
<dbReference type="AlphaFoldDB" id="A0A1W6YJI8"/>
<dbReference type="STRING" id="1416806.CAL12_10465"/>
<dbReference type="CDD" id="cd13589">
    <property type="entry name" value="PBP2_polyamine_RpCGA009"/>
    <property type="match status" value="1"/>
</dbReference>
<keyword evidence="1" id="KW-0732">Signal</keyword>
<sequence>MAMATRSGRLVASTWPTTGRNIFPRANAHPLASVPLPARKRFMKDINLSRRHVLAGLSGLALSGALPNLARAQSDARIVVQTFPGTWEQAARSVIVPAYAKATKGEVSISPVLAVDALARLAASKNAPPYDVILIDEPAEIVARAQDLLEPLPVAQMPNLAKLPPGLVGKDGYGAMAALQVFGIAYNPRTVKNVPTSWEDLWRPEYKGRVLINGPDTTIGATWMVALAKMHGGSETDLEPAWKALEKLKPNLATIPPNPGAVGPLFQQGQADIAVGFLSVVEPLRARGVDIALAKPKEGWGIVSNIAHLVKGSKNKAQAAAYINTQIDAGVQSQLAKEPYYNVPSNRDVPFSGLLAQIAPNLEELLKSRNMNWAPIAAQRRELIDRFNREFRRS</sequence>
<organism evidence="2 3">
    <name type="scientific">Bordetella genomosp. 8</name>
    <dbReference type="NCBI Taxonomy" id="1416806"/>
    <lineage>
        <taxon>Bacteria</taxon>
        <taxon>Pseudomonadati</taxon>
        <taxon>Pseudomonadota</taxon>
        <taxon>Betaproteobacteria</taxon>
        <taxon>Burkholderiales</taxon>
        <taxon>Alcaligenaceae</taxon>
        <taxon>Bordetella</taxon>
    </lineage>
</organism>
<accession>A0A1W6YJI8</accession>
<reference evidence="2 3" key="1">
    <citation type="submission" date="2017-05" db="EMBL/GenBank/DDBJ databases">
        <title>Complete and WGS of Bordetella genogroups.</title>
        <authorList>
            <person name="Spilker T."/>
            <person name="LiPuma J."/>
        </authorList>
    </citation>
    <scope>NUCLEOTIDE SEQUENCE [LARGE SCALE GENOMIC DNA]</scope>
    <source>
        <strain evidence="2 3">AU19157</strain>
    </source>
</reference>
<dbReference type="Pfam" id="PF13343">
    <property type="entry name" value="SBP_bac_6"/>
    <property type="match status" value="1"/>
</dbReference>
<evidence type="ECO:0008006" key="4">
    <source>
        <dbReference type="Google" id="ProtNLM"/>
    </source>
</evidence>
<dbReference type="GO" id="GO:0030975">
    <property type="term" value="F:thiamine binding"/>
    <property type="evidence" value="ECO:0007669"/>
    <property type="project" value="TreeGrafter"/>
</dbReference>
<dbReference type="PROSITE" id="PS51318">
    <property type="entry name" value="TAT"/>
    <property type="match status" value="1"/>
</dbReference>
<evidence type="ECO:0000313" key="2">
    <source>
        <dbReference type="EMBL" id="ARP81220.1"/>
    </source>
</evidence>
<protein>
    <recommendedName>
        <fullName evidence="4">ABC transporter substrate-binding protein</fullName>
    </recommendedName>
</protein>
<dbReference type="GO" id="GO:0015888">
    <property type="term" value="P:thiamine transport"/>
    <property type="evidence" value="ECO:0007669"/>
    <property type="project" value="TreeGrafter"/>
</dbReference>
<dbReference type="SUPFAM" id="SSF53850">
    <property type="entry name" value="Periplasmic binding protein-like II"/>
    <property type="match status" value="1"/>
</dbReference>
<dbReference type="KEGG" id="bgv:CAL12_10465"/>
<name>A0A1W6YJI8_9BORD</name>
<evidence type="ECO:0000313" key="3">
    <source>
        <dbReference type="Proteomes" id="UP000194151"/>
    </source>
</evidence>
<dbReference type="EMBL" id="CP021108">
    <property type="protein sequence ID" value="ARP81220.1"/>
    <property type="molecule type" value="Genomic_DNA"/>
</dbReference>
<keyword evidence="3" id="KW-1185">Reference proteome</keyword>
<dbReference type="PANTHER" id="PTHR30006:SF2">
    <property type="entry name" value="ABC TRANSPORTER SUBSTRATE-BINDING PROTEIN"/>
    <property type="match status" value="1"/>
</dbReference>
<evidence type="ECO:0000256" key="1">
    <source>
        <dbReference type="ARBA" id="ARBA00022729"/>
    </source>
</evidence>
<dbReference type="InterPro" id="IPR006311">
    <property type="entry name" value="TAT_signal"/>
</dbReference>
<dbReference type="PANTHER" id="PTHR30006">
    <property type="entry name" value="THIAMINE-BINDING PERIPLASMIC PROTEIN-RELATED"/>
    <property type="match status" value="1"/>
</dbReference>
<dbReference type="Proteomes" id="UP000194151">
    <property type="component" value="Chromosome"/>
</dbReference>
<gene>
    <name evidence="2" type="ORF">CAL12_10465</name>
</gene>